<sequence length="1201" mass="135795">MPRKVRWALGYVLDMAEQGTKPIFYDEKKRRWKRLRRILDISAAVGLLTFIMFVLGVLRMRPLPSLLLDTPKHNYRALNNPPVPEDKAKKSRSAHRKTDRKPSDVTLNADEGLRAAYYVDWDAASYSSLKQHVKQIDLLFPEWLHVITPDGKLTAYNTDNKPFDVVDGTGVHGVDIETKVQRTIVESGSNTEIFPLVNNNDILKNAFMPEVGAFLQDAAARARFQAQVMRFLSSNSRYHGISLDFEEIPTSAQPAYRQLIASLYAALHAKGLKLYVNTPVQDDDWDLKFMADNSDGLLLMNYDQHQTESQPGAIASQDWFLKNLQNVMKQVPKDKMICAIGSYGYEWTMTMPPEPAAVKKGKRAPKTPPFKSSVVRVENRSTQEVWQTASDSGSEVDLDDATMNPHYSYVDEDNHQKHEVWFLDAVTTLNEMRAARQLGLQTFALWRLGSEDQSMWRIWDQPIKANPLTDLADVPPGWDIDIEGTGDIMHVSGSPKNGHRTLTIDEDSKLVDSEQMTHYPLSYTVDYFGYHPKKLALSFDDGPDPEWTPKILDVLKKRNVKGAFFMIGEEAENNVGVMQRVYNEGHEVGNHTFTHPDISAISNREVDLQMNLTERLFAAKLGVQPLFFRPPYSIDQEPDTSDQAAPAERVQQRGYIVVGNKIDTNDWDEHPKKTPQEIVASVLQQIEDMKDRPDKAGSVVLLHDGGGDRAVTVATLPLLIDTLRAKGYEFVPVSELVGKTRAQVMPPLTPRQRRLAWVDSAAFFGMSAFNHFVVAVFFIGDILMSGRLIIIGLFAIIDRFRRRKNFAGPDYAPRVAVLIPAYNEEKVIVRTIRSVMMSTYKNLHIIVIDDGSKDRTAEIAREAYPEDIASGRLTVLKKENGGKAEALNYALQGYVHEEIYVGIDADTVIAHDAIARLVPHFANPQIGAVAGNAKVGNRVNLWTRWQALEYITSQNFERRAMDLFDVVVVVPGAIGAWRTEAVHKGGGYHSNTVAEDADLTMILLEQGLSVIYEDQALAFTEAPINMDGLMRQRFRWSFGIMQAVFKHLGAITKRRAMGLFALPNIIVFQIMLPLVSPLIDLMFVFSFFKFLYDRHFHPESASGADFVKLLYFFLAFMLIDFSASALAFMLERKHPASKGDAWLLMHIWIQRFTYRQVFSVVLFKTVKRVIDGRPFSWDKLERTAQMSKATDQMINGEPSPK</sequence>
<protein>
    <submittedName>
        <fullName evidence="8">Glycosyl transferase</fullName>
    </submittedName>
</protein>
<comment type="similarity">
    <text evidence="1">Belongs to the glycosyltransferase 2 family.</text>
</comment>
<evidence type="ECO:0000256" key="4">
    <source>
        <dbReference type="SAM" id="MobiDB-lite"/>
    </source>
</evidence>
<dbReference type="Proteomes" id="UP000006056">
    <property type="component" value="Chromosome"/>
</dbReference>
<feature type="transmembrane region" description="Helical" evidence="5">
    <location>
        <begin position="1108"/>
        <end position="1130"/>
    </location>
</feature>
<dbReference type="PROSITE" id="PS51910">
    <property type="entry name" value="GH18_2"/>
    <property type="match status" value="1"/>
</dbReference>
<evidence type="ECO:0000259" key="7">
    <source>
        <dbReference type="PROSITE" id="PS51910"/>
    </source>
</evidence>
<dbReference type="eggNOG" id="COG0726">
    <property type="taxonomic scope" value="Bacteria"/>
</dbReference>
<name>I3ZK38_TERRK</name>
<feature type="compositionally biased region" description="Basic residues" evidence="4">
    <location>
        <begin position="89"/>
        <end position="99"/>
    </location>
</feature>
<dbReference type="AlphaFoldDB" id="I3ZK38"/>
<evidence type="ECO:0000259" key="6">
    <source>
        <dbReference type="PROSITE" id="PS51677"/>
    </source>
</evidence>
<dbReference type="Gene3D" id="3.90.550.10">
    <property type="entry name" value="Spore Coat Polysaccharide Biosynthesis Protein SpsA, Chain A"/>
    <property type="match status" value="1"/>
</dbReference>
<keyword evidence="5" id="KW-1133">Transmembrane helix</keyword>
<dbReference type="Gene3D" id="3.20.20.80">
    <property type="entry name" value="Glycosidases"/>
    <property type="match status" value="1"/>
</dbReference>
<feature type="transmembrane region" description="Helical" evidence="5">
    <location>
        <begin position="38"/>
        <end position="58"/>
    </location>
</feature>
<dbReference type="InterPro" id="IPR017853">
    <property type="entry name" value="GH"/>
</dbReference>
<feature type="region of interest" description="Disordered" evidence="4">
    <location>
        <begin position="356"/>
        <end position="376"/>
    </location>
</feature>
<evidence type="ECO:0000256" key="2">
    <source>
        <dbReference type="ARBA" id="ARBA00022676"/>
    </source>
</evidence>
<proteinExistence type="inferred from homology"/>
<dbReference type="GO" id="GO:0008061">
    <property type="term" value="F:chitin binding"/>
    <property type="evidence" value="ECO:0007669"/>
    <property type="project" value="InterPro"/>
</dbReference>
<dbReference type="InterPro" id="IPR002509">
    <property type="entry name" value="NODB_dom"/>
</dbReference>
<dbReference type="SUPFAM" id="SSF88713">
    <property type="entry name" value="Glycoside hydrolase/deacetylase"/>
    <property type="match status" value="1"/>
</dbReference>
<accession>I3ZK38</accession>
<evidence type="ECO:0000313" key="9">
    <source>
        <dbReference type="Proteomes" id="UP000006056"/>
    </source>
</evidence>
<dbReference type="GO" id="GO:0016757">
    <property type="term" value="F:glycosyltransferase activity"/>
    <property type="evidence" value="ECO:0007669"/>
    <property type="project" value="UniProtKB-KW"/>
</dbReference>
<keyword evidence="2" id="KW-0328">Glycosyltransferase</keyword>
<dbReference type="InterPro" id="IPR029070">
    <property type="entry name" value="Chitinase_insertion_sf"/>
</dbReference>
<dbReference type="InterPro" id="IPR029044">
    <property type="entry name" value="Nucleotide-diphossugar_trans"/>
</dbReference>
<dbReference type="eggNOG" id="COG3858">
    <property type="taxonomic scope" value="Bacteria"/>
</dbReference>
<dbReference type="PANTHER" id="PTHR43630:SF1">
    <property type="entry name" value="POLY-BETA-1,6-N-ACETYL-D-GLUCOSAMINE SYNTHASE"/>
    <property type="match status" value="1"/>
</dbReference>
<organism evidence="8 9">
    <name type="scientific">Terriglobus roseus (strain DSM 18391 / NRRL B-41598 / KBS 63)</name>
    <dbReference type="NCBI Taxonomy" id="926566"/>
    <lineage>
        <taxon>Bacteria</taxon>
        <taxon>Pseudomonadati</taxon>
        <taxon>Acidobacteriota</taxon>
        <taxon>Terriglobia</taxon>
        <taxon>Terriglobales</taxon>
        <taxon>Acidobacteriaceae</taxon>
        <taxon>Terriglobus</taxon>
    </lineage>
</organism>
<dbReference type="Pfam" id="PF13641">
    <property type="entry name" value="Glyco_tranf_2_3"/>
    <property type="match status" value="1"/>
</dbReference>
<dbReference type="PANTHER" id="PTHR43630">
    <property type="entry name" value="POLY-BETA-1,6-N-ACETYL-D-GLUCOSAMINE SYNTHASE"/>
    <property type="match status" value="1"/>
</dbReference>
<keyword evidence="5" id="KW-0472">Membrane</keyword>
<reference evidence="8 9" key="1">
    <citation type="submission" date="2012-06" db="EMBL/GenBank/DDBJ databases">
        <title>Complete genome of Terriglobus roseus DSM 18391.</title>
        <authorList>
            <consortium name="US DOE Joint Genome Institute (JGI-PGF)"/>
            <person name="Lucas S."/>
            <person name="Copeland A."/>
            <person name="Lapidus A."/>
            <person name="Glavina del Rio T."/>
            <person name="Dalin E."/>
            <person name="Tice H."/>
            <person name="Bruce D."/>
            <person name="Goodwin L."/>
            <person name="Pitluck S."/>
            <person name="Peters L."/>
            <person name="Mikhailova N."/>
            <person name="Munk A.C.C."/>
            <person name="Kyrpides N."/>
            <person name="Mavromatis K."/>
            <person name="Ivanova N."/>
            <person name="Brettin T."/>
            <person name="Detter J.C."/>
            <person name="Han C."/>
            <person name="Larimer F."/>
            <person name="Land M."/>
            <person name="Hauser L."/>
            <person name="Markowitz V."/>
            <person name="Cheng J.-F."/>
            <person name="Hugenholtz P."/>
            <person name="Woyke T."/>
            <person name="Wu D."/>
            <person name="Brambilla E."/>
            <person name="Klenk H.-P."/>
            <person name="Eisen J.A."/>
        </authorList>
    </citation>
    <scope>NUCLEOTIDE SEQUENCE [LARGE SCALE GENOMIC DNA]</scope>
    <source>
        <strain evidence="9">DSM 18391 / NRRL B-41598 / KBS 63</strain>
    </source>
</reference>
<dbReference type="GO" id="GO:0005975">
    <property type="term" value="P:carbohydrate metabolic process"/>
    <property type="evidence" value="ECO:0007669"/>
    <property type="project" value="InterPro"/>
</dbReference>
<evidence type="ECO:0000256" key="3">
    <source>
        <dbReference type="ARBA" id="ARBA00022679"/>
    </source>
</evidence>
<dbReference type="SMART" id="SM00636">
    <property type="entry name" value="Glyco_18"/>
    <property type="match status" value="1"/>
</dbReference>
<dbReference type="InterPro" id="IPR011583">
    <property type="entry name" value="Chitinase_II/V-like_cat"/>
</dbReference>
<dbReference type="KEGG" id="trs:Terro_3391"/>
<keyword evidence="9" id="KW-1185">Reference proteome</keyword>
<dbReference type="PROSITE" id="PS51677">
    <property type="entry name" value="NODB"/>
    <property type="match status" value="1"/>
</dbReference>
<gene>
    <name evidence="8" type="ordered locus">Terro_3391</name>
</gene>
<dbReference type="InterPro" id="IPR001223">
    <property type="entry name" value="Glyco_hydro18_cat"/>
</dbReference>
<dbReference type="eggNOG" id="COG1215">
    <property type="taxonomic scope" value="Bacteria"/>
</dbReference>
<dbReference type="CDD" id="cd10962">
    <property type="entry name" value="CE4_GT2-like"/>
    <property type="match status" value="1"/>
</dbReference>
<feature type="transmembrane region" description="Helical" evidence="5">
    <location>
        <begin position="1061"/>
        <end position="1088"/>
    </location>
</feature>
<dbReference type="SUPFAM" id="SSF51445">
    <property type="entry name" value="(Trans)glycosidases"/>
    <property type="match status" value="1"/>
</dbReference>
<evidence type="ECO:0000256" key="1">
    <source>
        <dbReference type="ARBA" id="ARBA00006739"/>
    </source>
</evidence>
<dbReference type="HOGENOM" id="CLU_009182_0_0_0"/>
<feature type="transmembrane region" description="Helical" evidence="5">
    <location>
        <begin position="772"/>
        <end position="797"/>
    </location>
</feature>
<feature type="domain" description="GH18" evidence="7">
    <location>
        <begin position="112"/>
        <end position="466"/>
    </location>
</feature>
<dbReference type="SUPFAM" id="SSF53448">
    <property type="entry name" value="Nucleotide-diphospho-sugar transferases"/>
    <property type="match status" value="1"/>
</dbReference>
<evidence type="ECO:0000256" key="5">
    <source>
        <dbReference type="SAM" id="Phobius"/>
    </source>
</evidence>
<feature type="region of interest" description="Disordered" evidence="4">
    <location>
        <begin position="77"/>
        <end position="105"/>
    </location>
</feature>
<dbReference type="Pfam" id="PF01522">
    <property type="entry name" value="Polysacc_deac_1"/>
    <property type="match status" value="1"/>
</dbReference>
<keyword evidence="5" id="KW-0812">Transmembrane</keyword>
<evidence type="ECO:0000313" key="8">
    <source>
        <dbReference type="EMBL" id="AFL89606.1"/>
    </source>
</evidence>
<dbReference type="EMBL" id="CP003379">
    <property type="protein sequence ID" value="AFL89606.1"/>
    <property type="molecule type" value="Genomic_DNA"/>
</dbReference>
<dbReference type="STRING" id="926566.Terro_3391"/>
<keyword evidence="3 8" id="KW-0808">Transferase</keyword>
<dbReference type="CDD" id="cd06423">
    <property type="entry name" value="CESA_like"/>
    <property type="match status" value="1"/>
</dbReference>
<dbReference type="InterPro" id="IPR011330">
    <property type="entry name" value="Glyco_hydro/deAcase_b/a-brl"/>
</dbReference>
<dbReference type="GO" id="GO:0016810">
    <property type="term" value="F:hydrolase activity, acting on carbon-nitrogen (but not peptide) bonds"/>
    <property type="evidence" value="ECO:0007669"/>
    <property type="project" value="InterPro"/>
</dbReference>
<feature type="domain" description="NodB homology" evidence="6">
    <location>
        <begin position="533"/>
        <end position="731"/>
    </location>
</feature>
<dbReference type="Gene3D" id="3.10.50.10">
    <property type="match status" value="1"/>
</dbReference>
<dbReference type="Gene3D" id="3.20.20.370">
    <property type="entry name" value="Glycoside hydrolase/deacetylase"/>
    <property type="match status" value="1"/>
</dbReference>